<evidence type="ECO:0000313" key="2">
    <source>
        <dbReference type="Proteomes" id="UP000001542"/>
    </source>
</evidence>
<dbReference type="RefSeq" id="XP_001308648.1">
    <property type="nucleotide sequence ID" value="XM_001308647.1"/>
</dbReference>
<sequence>MRRGRPTSHTKAKWITYSSEGTEKYYELDEKGRIIKEGRNISPHHTLPFEQQNKVITTPKLIREEKEFIPRVILPFFNMVTFQKFPNPFKEPIVNDVNNAEMEPSSPISFEQSQILV</sequence>
<reference evidence="1" key="2">
    <citation type="journal article" date="2007" name="Science">
        <title>Draft genome sequence of the sexually transmitted pathogen Trichomonas vaginalis.</title>
        <authorList>
            <person name="Carlton J.M."/>
            <person name="Hirt R.P."/>
            <person name="Silva J.C."/>
            <person name="Delcher A.L."/>
            <person name="Schatz M."/>
            <person name="Zhao Q."/>
            <person name="Wortman J.R."/>
            <person name="Bidwell S.L."/>
            <person name="Alsmark U.C.M."/>
            <person name="Besteiro S."/>
            <person name="Sicheritz-Ponten T."/>
            <person name="Noel C.J."/>
            <person name="Dacks J.B."/>
            <person name="Foster P.G."/>
            <person name="Simillion C."/>
            <person name="Van de Peer Y."/>
            <person name="Miranda-Saavedra D."/>
            <person name="Barton G.J."/>
            <person name="Westrop G.D."/>
            <person name="Mueller S."/>
            <person name="Dessi D."/>
            <person name="Fiori P.L."/>
            <person name="Ren Q."/>
            <person name="Paulsen I."/>
            <person name="Zhang H."/>
            <person name="Bastida-Corcuera F.D."/>
            <person name="Simoes-Barbosa A."/>
            <person name="Brown M.T."/>
            <person name="Hayes R.D."/>
            <person name="Mukherjee M."/>
            <person name="Okumura C.Y."/>
            <person name="Schneider R."/>
            <person name="Smith A.J."/>
            <person name="Vanacova S."/>
            <person name="Villalvazo M."/>
            <person name="Haas B.J."/>
            <person name="Pertea M."/>
            <person name="Feldblyum T.V."/>
            <person name="Utterback T.R."/>
            <person name="Shu C.L."/>
            <person name="Osoegawa K."/>
            <person name="de Jong P.J."/>
            <person name="Hrdy I."/>
            <person name="Horvathova L."/>
            <person name="Zubacova Z."/>
            <person name="Dolezal P."/>
            <person name="Malik S.B."/>
            <person name="Logsdon J.M. Jr."/>
            <person name="Henze K."/>
            <person name="Gupta A."/>
            <person name="Wang C.C."/>
            <person name="Dunne R.L."/>
            <person name="Upcroft J.A."/>
            <person name="Upcroft P."/>
            <person name="White O."/>
            <person name="Salzberg S.L."/>
            <person name="Tang P."/>
            <person name="Chiu C.-H."/>
            <person name="Lee Y.-S."/>
            <person name="Embley T.M."/>
            <person name="Coombs G.H."/>
            <person name="Mottram J.C."/>
            <person name="Tachezy J."/>
            <person name="Fraser-Liggett C.M."/>
            <person name="Johnson P.J."/>
        </authorList>
    </citation>
    <scope>NUCLEOTIDE SEQUENCE [LARGE SCALE GENOMIC DNA]</scope>
    <source>
        <strain evidence="1">G3</strain>
    </source>
</reference>
<protein>
    <submittedName>
        <fullName evidence="1">Uncharacterized protein</fullName>
    </submittedName>
</protein>
<reference evidence="1" key="1">
    <citation type="submission" date="2006-10" db="EMBL/GenBank/DDBJ databases">
        <authorList>
            <person name="Amadeo P."/>
            <person name="Zhao Q."/>
            <person name="Wortman J."/>
            <person name="Fraser-Liggett C."/>
            <person name="Carlton J."/>
        </authorList>
    </citation>
    <scope>NUCLEOTIDE SEQUENCE</scope>
    <source>
        <strain evidence="1">G3</strain>
    </source>
</reference>
<organism evidence="1 2">
    <name type="scientific">Trichomonas vaginalis (strain ATCC PRA-98 / G3)</name>
    <dbReference type="NCBI Taxonomy" id="412133"/>
    <lineage>
        <taxon>Eukaryota</taxon>
        <taxon>Metamonada</taxon>
        <taxon>Parabasalia</taxon>
        <taxon>Trichomonadida</taxon>
        <taxon>Trichomonadidae</taxon>
        <taxon>Trichomonas</taxon>
    </lineage>
</organism>
<dbReference type="VEuPathDB" id="TrichDB:TVAGG3_0181530"/>
<dbReference type="KEGG" id="tva:4753480"/>
<name>A2FH80_TRIV3</name>
<dbReference type="AlphaFoldDB" id="A2FH80"/>
<keyword evidence="2" id="KW-1185">Reference proteome</keyword>
<gene>
    <name evidence="1" type="ORF">TVAG_123090</name>
</gene>
<dbReference type="Proteomes" id="UP000001542">
    <property type="component" value="Unassembled WGS sequence"/>
</dbReference>
<evidence type="ECO:0000313" key="1">
    <source>
        <dbReference type="EMBL" id="EAX95718.1"/>
    </source>
</evidence>
<dbReference type="EMBL" id="DS113791">
    <property type="protein sequence ID" value="EAX95718.1"/>
    <property type="molecule type" value="Genomic_DNA"/>
</dbReference>
<dbReference type="VEuPathDB" id="TrichDB:TVAG_123090"/>
<dbReference type="InParanoid" id="A2FH80"/>
<dbReference type="OrthoDB" id="10621154at2759"/>
<proteinExistence type="predicted"/>
<accession>A2FH80</accession>